<evidence type="ECO:0000256" key="1">
    <source>
        <dbReference type="SAM" id="Phobius"/>
    </source>
</evidence>
<evidence type="ECO:0000313" key="5">
    <source>
        <dbReference type="Proteomes" id="UP000260680"/>
    </source>
</evidence>
<dbReference type="SUPFAM" id="SSF55073">
    <property type="entry name" value="Nucleotide cyclase"/>
    <property type="match status" value="1"/>
</dbReference>
<keyword evidence="1" id="KW-0472">Membrane</keyword>
<dbReference type="InterPro" id="IPR029787">
    <property type="entry name" value="Nucleotide_cyclase"/>
</dbReference>
<keyword evidence="1" id="KW-1133">Transmembrane helix</keyword>
<name>A0A3E2NIS0_9FIRM</name>
<dbReference type="RefSeq" id="WP_117415135.1">
    <property type="nucleotide sequence ID" value="NZ_BRPJ01000066.1"/>
</dbReference>
<comment type="caution">
    <text evidence="4">The sequence shown here is derived from an EMBL/GenBank/DDBJ whole genome shotgun (WGS) entry which is preliminary data.</text>
</comment>
<evidence type="ECO:0000313" key="4">
    <source>
        <dbReference type="EMBL" id="RFZ80843.1"/>
    </source>
</evidence>
<accession>A0A3E2NIS0</accession>
<feature type="domain" description="GGDEF" evidence="2">
    <location>
        <begin position="122"/>
        <end position="287"/>
    </location>
</feature>
<dbReference type="EMBL" id="BRPJ01000066">
    <property type="protein sequence ID" value="GLB31344.1"/>
    <property type="molecule type" value="Genomic_DNA"/>
</dbReference>
<dbReference type="OrthoDB" id="1892859at2"/>
<reference evidence="4 5" key="1">
    <citation type="submission" date="2018-07" db="EMBL/GenBank/DDBJ databases">
        <title>New species, Clostridium PI-S10-A1B.</title>
        <authorList>
            <person name="Krishna G."/>
            <person name="Summeta K."/>
            <person name="Shikha S."/>
            <person name="Prabhu P.B."/>
            <person name="Suresh K."/>
        </authorList>
    </citation>
    <scope>NUCLEOTIDE SEQUENCE [LARGE SCALE GENOMIC DNA]</scope>
    <source>
        <strain evidence="4 5">PI-S10-A1B</strain>
    </source>
</reference>
<dbReference type="AlphaFoldDB" id="A0A3E2NIS0"/>
<dbReference type="SMART" id="SM00267">
    <property type="entry name" value="GGDEF"/>
    <property type="match status" value="1"/>
</dbReference>
<gene>
    <name evidence="4" type="ORF">DS742_00790</name>
    <name evidence="3" type="ORF">LAD12857_32670</name>
</gene>
<keyword evidence="1" id="KW-0812">Transmembrane</keyword>
<protein>
    <submittedName>
        <fullName evidence="4">Diguanylate cyclase</fullName>
    </submittedName>
</protein>
<feature type="transmembrane region" description="Helical" evidence="1">
    <location>
        <begin position="12"/>
        <end position="33"/>
    </location>
</feature>
<dbReference type="Proteomes" id="UP001419084">
    <property type="component" value="Unassembled WGS sequence"/>
</dbReference>
<evidence type="ECO:0000259" key="2">
    <source>
        <dbReference type="SMART" id="SM00267"/>
    </source>
</evidence>
<feature type="transmembrane region" description="Helical" evidence="1">
    <location>
        <begin position="39"/>
        <end position="58"/>
    </location>
</feature>
<sequence length="288" mass="33220">MMTSKNSFGYLLQDFGLVILLFCLFAGSMIVSYSEKSMMFEAVIMLLGTFFVILFSGFKLFSLSLILAGIEVTFYTAYRLYLFLSYDVEIPLYSYLWIIIPIISAAAMYLFVSGTHRLELENDILRNQVEELVVLDPLTKLYNLRSLYNDLNVLTAYAERNQMSLSLMIIVLKYEAELKSILSRQNYELVIQRLAELVVDTVRVEDKTYSIDKKGSLAVILTCGKEGSEIAMRRIRSRISNREAFHGITDASIKIEVKMASLEYNKEVYENNMILFKQRVENELQYDV</sequence>
<evidence type="ECO:0000313" key="6">
    <source>
        <dbReference type="Proteomes" id="UP001419084"/>
    </source>
</evidence>
<feature type="transmembrane region" description="Helical" evidence="1">
    <location>
        <begin position="92"/>
        <end position="112"/>
    </location>
</feature>
<feature type="transmembrane region" description="Helical" evidence="1">
    <location>
        <begin position="65"/>
        <end position="86"/>
    </location>
</feature>
<evidence type="ECO:0000313" key="3">
    <source>
        <dbReference type="EMBL" id="GLB31344.1"/>
    </source>
</evidence>
<dbReference type="Gene3D" id="3.30.70.270">
    <property type="match status" value="1"/>
</dbReference>
<dbReference type="InterPro" id="IPR000160">
    <property type="entry name" value="GGDEF_dom"/>
</dbReference>
<reference evidence="3 6" key="2">
    <citation type="journal article" date="2024" name="Int. J. Syst. Evol. Microbiol.">
        <title>Lacrimispora brassicae sp. nov. isolated from fermented cabbage, and proposal of Clostridium indicum Gundawar et al. 2019 and Clostridium methoxybenzovorans Mechichi et al. 1999 as heterotypic synonyms of Lacrimispora amygdalina (Parshina et al. 2003) Haas and Blanchard 2020 and Lacrimispora indolis (McClung and McCoy 1957) Haas and Blanchard 2020, respectively.</title>
        <authorList>
            <person name="Kobayashi H."/>
            <person name="Tanizawa Y."/>
            <person name="Sakamoto M."/>
            <person name="Ohkuma M."/>
            <person name="Tohno M."/>
        </authorList>
    </citation>
    <scope>NUCLEOTIDE SEQUENCE [LARGE SCALE GENOMIC DNA]</scope>
    <source>
        <strain evidence="3 6">DSM 12857</strain>
    </source>
</reference>
<dbReference type="Proteomes" id="UP000260680">
    <property type="component" value="Unassembled WGS sequence"/>
</dbReference>
<dbReference type="Pfam" id="PF00990">
    <property type="entry name" value="GGDEF"/>
    <property type="match status" value="1"/>
</dbReference>
<proteinExistence type="predicted"/>
<dbReference type="EMBL" id="QOHO01000003">
    <property type="protein sequence ID" value="RFZ80843.1"/>
    <property type="molecule type" value="Genomic_DNA"/>
</dbReference>
<organism evidence="4 5">
    <name type="scientific">Lacrimispora amygdalina</name>
    <dbReference type="NCBI Taxonomy" id="253257"/>
    <lineage>
        <taxon>Bacteria</taxon>
        <taxon>Bacillati</taxon>
        <taxon>Bacillota</taxon>
        <taxon>Clostridia</taxon>
        <taxon>Lachnospirales</taxon>
        <taxon>Lachnospiraceae</taxon>
        <taxon>Lacrimispora</taxon>
    </lineage>
</organism>
<keyword evidence="6" id="KW-1185">Reference proteome</keyword>
<dbReference type="InterPro" id="IPR043128">
    <property type="entry name" value="Rev_trsase/Diguanyl_cyclase"/>
</dbReference>